<evidence type="ECO:0000256" key="1">
    <source>
        <dbReference type="ARBA" id="ARBA00009080"/>
    </source>
</evidence>
<evidence type="ECO:0000259" key="5">
    <source>
        <dbReference type="Pfam" id="PF03446"/>
    </source>
</evidence>
<feature type="domain" description="6-phosphogluconate dehydrogenase NADP-binding" evidence="5">
    <location>
        <begin position="2"/>
        <end position="157"/>
    </location>
</feature>
<dbReference type="Proteomes" id="UP001431532">
    <property type="component" value="Unassembled WGS sequence"/>
</dbReference>
<feature type="active site" evidence="4">
    <location>
        <position position="166"/>
    </location>
</feature>
<sequence>MKVAWIGTGVMGRPMALHLSDAGHEVFAYNRTFEKAKALEPKIKAFDTIEACIKNAEVIFTIVGYPSDVKEVYEVIIQKAKKGTILVDMTTSSPTLAFNLYQKALEKGLKMLDAPVTGGDLGAIKGTLSIMVGGDEEVFNKVLPLFKLMGTTITYMGSAGSGMHAKLANQTVIAGNIMGIAEALVYAKEKNLDVNKMLSVIVGGSASSWQAANNGPKMIENDYKPGFFVKHFLKDLKLAMEEKGELPLVVLEKVTQAYQTILDHGFSEQGTQSIIEYYLQKMM</sequence>
<dbReference type="Pfam" id="PF14833">
    <property type="entry name" value="NAD_binding_11"/>
    <property type="match status" value="1"/>
</dbReference>
<dbReference type="PANTHER" id="PTHR43060">
    <property type="entry name" value="3-HYDROXYISOBUTYRATE DEHYDROGENASE-LIKE 1, MITOCHONDRIAL-RELATED"/>
    <property type="match status" value="1"/>
</dbReference>
<evidence type="ECO:0000256" key="4">
    <source>
        <dbReference type="PIRSR" id="PIRSR000103-1"/>
    </source>
</evidence>
<comment type="caution">
    <text evidence="7">The sequence shown here is derived from an EMBL/GenBank/DDBJ whole genome shotgun (WGS) entry which is preliminary data.</text>
</comment>
<dbReference type="EMBL" id="JASCXW010000003">
    <property type="protein sequence ID" value="MDI6452269.1"/>
    <property type="molecule type" value="Genomic_DNA"/>
</dbReference>
<evidence type="ECO:0000259" key="6">
    <source>
        <dbReference type="Pfam" id="PF14833"/>
    </source>
</evidence>
<dbReference type="InterPro" id="IPR008927">
    <property type="entry name" value="6-PGluconate_DH-like_C_sf"/>
</dbReference>
<protein>
    <submittedName>
        <fullName evidence="7">NAD(P)-dependent oxidoreductase</fullName>
        <ecNumber evidence="7">1.1.-.-</ecNumber>
    </submittedName>
</protein>
<dbReference type="SUPFAM" id="SSF48179">
    <property type="entry name" value="6-phosphogluconate dehydrogenase C-terminal domain-like"/>
    <property type="match status" value="1"/>
</dbReference>
<dbReference type="Gene3D" id="3.40.50.720">
    <property type="entry name" value="NAD(P)-binding Rossmann-like Domain"/>
    <property type="match status" value="1"/>
</dbReference>
<dbReference type="RefSeq" id="WP_282838684.1">
    <property type="nucleotide sequence ID" value="NZ_JASCXW010000003.1"/>
</dbReference>
<dbReference type="InterPro" id="IPR015815">
    <property type="entry name" value="HIBADH-related"/>
</dbReference>
<reference evidence="7" key="1">
    <citation type="submission" date="2023-05" db="EMBL/GenBank/DDBJ databases">
        <title>Mariniplasma microaerophilum sp. nov., a novel anaerobic mollicute isolated from terrestrial mud volcano, Taman Peninsula, Russia.</title>
        <authorList>
            <person name="Khomyakova M.A."/>
            <person name="Merkel A.Y."/>
            <person name="Slobodkin A.I."/>
        </authorList>
    </citation>
    <scope>NUCLEOTIDE SEQUENCE</scope>
    <source>
        <strain evidence="7">M4Ah</strain>
    </source>
</reference>
<dbReference type="InterPro" id="IPR036291">
    <property type="entry name" value="NAD(P)-bd_dom_sf"/>
</dbReference>
<keyword evidence="2 7" id="KW-0560">Oxidoreductase</keyword>
<evidence type="ECO:0000256" key="3">
    <source>
        <dbReference type="ARBA" id="ARBA00023027"/>
    </source>
</evidence>
<evidence type="ECO:0000313" key="7">
    <source>
        <dbReference type="EMBL" id="MDI6452269.1"/>
    </source>
</evidence>
<proteinExistence type="inferred from homology"/>
<gene>
    <name evidence="7" type="ORF">QJ521_01725</name>
</gene>
<dbReference type="InterPro" id="IPR006115">
    <property type="entry name" value="6PGDH_NADP-bd"/>
</dbReference>
<keyword evidence="3" id="KW-0520">NAD</keyword>
<dbReference type="GO" id="GO:0051287">
    <property type="term" value="F:NAD binding"/>
    <property type="evidence" value="ECO:0007669"/>
    <property type="project" value="InterPro"/>
</dbReference>
<dbReference type="Gene3D" id="1.10.1040.10">
    <property type="entry name" value="N-(1-d-carboxylethyl)-l-norvaline Dehydrogenase, domain 2"/>
    <property type="match status" value="1"/>
</dbReference>
<dbReference type="PANTHER" id="PTHR43060:SF15">
    <property type="entry name" value="3-HYDROXYISOBUTYRATE DEHYDROGENASE-LIKE 1, MITOCHONDRIAL-RELATED"/>
    <property type="match status" value="1"/>
</dbReference>
<accession>A0AAW6U8I3</accession>
<keyword evidence="8" id="KW-1185">Reference proteome</keyword>
<comment type="similarity">
    <text evidence="1">Belongs to the HIBADH-related family.</text>
</comment>
<dbReference type="EC" id="1.1.-.-" evidence="7"/>
<name>A0AAW6U8I3_9MOLU</name>
<dbReference type="GO" id="GO:0050661">
    <property type="term" value="F:NADP binding"/>
    <property type="evidence" value="ECO:0007669"/>
    <property type="project" value="InterPro"/>
</dbReference>
<dbReference type="Pfam" id="PF03446">
    <property type="entry name" value="NAD_binding_2"/>
    <property type="match status" value="1"/>
</dbReference>
<dbReference type="InterPro" id="IPR029154">
    <property type="entry name" value="HIBADH-like_NADP-bd"/>
</dbReference>
<dbReference type="InterPro" id="IPR013328">
    <property type="entry name" value="6PGD_dom2"/>
</dbReference>
<dbReference type="AlphaFoldDB" id="A0AAW6U8I3"/>
<dbReference type="SUPFAM" id="SSF51735">
    <property type="entry name" value="NAD(P)-binding Rossmann-fold domains"/>
    <property type="match status" value="1"/>
</dbReference>
<organism evidence="7 8">
    <name type="scientific">Peloplasma aerotolerans</name>
    <dbReference type="NCBI Taxonomy" id="3044389"/>
    <lineage>
        <taxon>Bacteria</taxon>
        <taxon>Bacillati</taxon>
        <taxon>Mycoplasmatota</taxon>
        <taxon>Mollicutes</taxon>
        <taxon>Acholeplasmatales</taxon>
        <taxon>Acholeplasmataceae</taxon>
        <taxon>Peloplasma</taxon>
    </lineage>
</organism>
<feature type="domain" description="3-hydroxyisobutyrate dehydrogenase-like NAD-binding" evidence="6">
    <location>
        <begin position="160"/>
        <end position="278"/>
    </location>
</feature>
<evidence type="ECO:0000313" key="8">
    <source>
        <dbReference type="Proteomes" id="UP001431532"/>
    </source>
</evidence>
<evidence type="ECO:0000256" key="2">
    <source>
        <dbReference type="ARBA" id="ARBA00023002"/>
    </source>
</evidence>
<dbReference type="GO" id="GO:0016491">
    <property type="term" value="F:oxidoreductase activity"/>
    <property type="evidence" value="ECO:0007669"/>
    <property type="project" value="UniProtKB-KW"/>
</dbReference>
<dbReference type="PIRSF" id="PIRSF000103">
    <property type="entry name" value="HIBADH"/>
    <property type="match status" value="1"/>
</dbReference>